<dbReference type="Pfam" id="PF07973">
    <property type="entry name" value="tRNA_SAD"/>
    <property type="match status" value="1"/>
</dbReference>
<dbReference type="InterPro" id="IPR018165">
    <property type="entry name" value="Ala-tRNA-synth_IIc_core"/>
</dbReference>
<keyword evidence="6" id="KW-0067">ATP-binding</keyword>
<dbReference type="Pfam" id="PF01411">
    <property type="entry name" value="tRNA-synt_2c"/>
    <property type="match status" value="1"/>
</dbReference>
<dbReference type="SUPFAM" id="SSF55186">
    <property type="entry name" value="ThrRS/AlaRS common domain"/>
    <property type="match status" value="1"/>
</dbReference>
<dbReference type="SUPFAM" id="SSF101353">
    <property type="entry name" value="Putative anticodon-binding domain of alanyl-tRNA synthetase (AlaRS)"/>
    <property type="match status" value="1"/>
</dbReference>
<evidence type="ECO:0000256" key="6">
    <source>
        <dbReference type="ARBA" id="ARBA00022840"/>
    </source>
</evidence>
<dbReference type="GO" id="GO:0006419">
    <property type="term" value="P:alanyl-tRNA aminoacylation"/>
    <property type="evidence" value="ECO:0007669"/>
    <property type="project" value="InterPro"/>
</dbReference>
<sequence>MTSQEIRAKFLDFFAKRGHVIVPSSSLIPDDPSVLFTTAGMQQFKRYYTGELDAVKDFKKKNAVSVQKCFRTSDIDEVGDESHLTFFEMLGNFSFGGYFKEKAIEYAYEFITEKLKLPIDYVSVFAGDKEVPADTESERIWESLGVKNVKKAGRADNFWGPTGSEGPCGPTSEVYVRGVEVWNLVFNEYYCKTRINADETRIDAEGKKILTPLKIKGIDTGLGLERLAMVVQGKPTIFETDTFEPLLKLLPETMPVRTKRILADHVRGVAFLISDGVCPSNKEAGYVLRRLMRRTMVYLHLAGNPVKPVHLFEEVFENCERFYPELNREVVLEVFDEEHQRFQATLQKGLRELARAPTLDVRSAFMLYESFGLPYEIVKELGGDKAKDLKREDFDEEFKKHQEISRAGVEKKFGGHGLVLDTGEIKAGSEEELKKVTRYHTATHLLHQALREVFGEEIAQRGSDITTERTRFDFTFPRKVTPEELKRVEDIVNEKIREDLPVQFEEMPKEEAEKTGALHFFSAKGGSASGGKWKYPTRVKVYYVGHSLEGAWNKEFCGGPHVGHTGEIGQFKIMKEEASSAGVRRIRATIV</sequence>
<dbReference type="EC" id="6.1.1.7" evidence="2"/>
<proteinExistence type="inferred from homology"/>
<dbReference type="CDD" id="cd00673">
    <property type="entry name" value="AlaRS_core"/>
    <property type="match status" value="1"/>
</dbReference>
<comment type="similarity">
    <text evidence="1">Belongs to the class-II aminoacyl-tRNA synthetase family.</text>
</comment>
<protein>
    <recommendedName>
        <fullName evidence="2">alanine--tRNA ligase</fullName>
        <ecNumber evidence="2">6.1.1.7</ecNumber>
    </recommendedName>
</protein>
<dbReference type="Gene3D" id="3.30.980.10">
    <property type="entry name" value="Threonyl-trna Synthetase, Chain A, domain 2"/>
    <property type="match status" value="1"/>
</dbReference>
<keyword evidence="7" id="KW-0694">RNA-binding</keyword>
<organism evidence="11 12">
    <name type="scientific">Candidatus Jorgensenbacteria bacterium CG23_combo_of_CG06-09_8_20_14_all_54_14</name>
    <dbReference type="NCBI Taxonomy" id="1974595"/>
    <lineage>
        <taxon>Bacteria</taxon>
        <taxon>Candidatus Joergenseniibacteriota</taxon>
    </lineage>
</organism>
<keyword evidence="9" id="KW-0030">Aminoacyl-tRNA synthetase</keyword>
<name>A0A2G9Z9T6_9BACT</name>
<dbReference type="InterPro" id="IPR018163">
    <property type="entry name" value="Thr/Ala-tRNA-synth_IIc_edit"/>
</dbReference>
<comment type="caution">
    <text evidence="11">The sequence shown here is derived from an EMBL/GenBank/DDBJ whole genome shotgun (WGS) entry which is preliminary data.</text>
</comment>
<evidence type="ECO:0000313" key="11">
    <source>
        <dbReference type="EMBL" id="PIP29917.1"/>
    </source>
</evidence>
<evidence type="ECO:0000256" key="9">
    <source>
        <dbReference type="ARBA" id="ARBA00023146"/>
    </source>
</evidence>
<evidence type="ECO:0000256" key="4">
    <source>
        <dbReference type="ARBA" id="ARBA00022598"/>
    </source>
</evidence>
<keyword evidence="4" id="KW-0436">Ligase</keyword>
<dbReference type="InterPro" id="IPR050058">
    <property type="entry name" value="Ala-tRNA_ligase"/>
</dbReference>
<keyword evidence="5" id="KW-0547">Nucleotide-binding</keyword>
<dbReference type="PRINTS" id="PR00980">
    <property type="entry name" value="TRNASYNTHALA"/>
</dbReference>
<dbReference type="InterPro" id="IPR018162">
    <property type="entry name" value="Ala-tRNA-ligase_IIc_anticod-bd"/>
</dbReference>
<reference evidence="11 12" key="1">
    <citation type="submission" date="2017-09" db="EMBL/GenBank/DDBJ databases">
        <title>Depth-based differentiation of microbial function through sediment-hosted aquifers and enrichment of novel symbionts in the deep terrestrial subsurface.</title>
        <authorList>
            <person name="Probst A.J."/>
            <person name="Ladd B."/>
            <person name="Jarett J.K."/>
            <person name="Geller-Mcgrath D.E."/>
            <person name="Sieber C.M."/>
            <person name="Emerson J.B."/>
            <person name="Anantharaman K."/>
            <person name="Thomas B.C."/>
            <person name="Malmstrom R."/>
            <person name="Stieglmeier M."/>
            <person name="Klingl A."/>
            <person name="Woyke T."/>
            <person name="Ryan C.M."/>
            <person name="Banfield J.F."/>
        </authorList>
    </citation>
    <scope>NUCLEOTIDE SEQUENCE [LARGE SCALE GENOMIC DNA]</scope>
    <source>
        <strain evidence="11">CG23_combo_of_CG06-09_8_20_14_all_54_14</strain>
    </source>
</reference>
<dbReference type="PANTHER" id="PTHR11777:SF9">
    <property type="entry name" value="ALANINE--TRNA LIGASE, CYTOPLASMIC"/>
    <property type="match status" value="1"/>
</dbReference>
<dbReference type="PANTHER" id="PTHR11777">
    <property type="entry name" value="ALANYL-TRNA SYNTHETASE"/>
    <property type="match status" value="1"/>
</dbReference>
<dbReference type="Gene3D" id="3.30.54.20">
    <property type="match status" value="1"/>
</dbReference>
<dbReference type="InterPro" id="IPR018164">
    <property type="entry name" value="Ala-tRNA-synth_IIc_N"/>
</dbReference>
<dbReference type="InterPro" id="IPR002318">
    <property type="entry name" value="Ala-tRNA-lgiase_IIc"/>
</dbReference>
<evidence type="ECO:0000256" key="1">
    <source>
        <dbReference type="ARBA" id="ARBA00008226"/>
    </source>
</evidence>
<dbReference type="FunFam" id="3.30.980.10:FF:000004">
    <property type="entry name" value="Alanine--tRNA ligase, cytoplasmic"/>
    <property type="match status" value="1"/>
</dbReference>
<dbReference type="GO" id="GO:0005737">
    <property type="term" value="C:cytoplasm"/>
    <property type="evidence" value="ECO:0007669"/>
    <property type="project" value="InterPro"/>
</dbReference>
<dbReference type="Proteomes" id="UP000228812">
    <property type="component" value="Unassembled WGS sequence"/>
</dbReference>
<dbReference type="GO" id="GO:0000049">
    <property type="term" value="F:tRNA binding"/>
    <property type="evidence" value="ECO:0007669"/>
    <property type="project" value="UniProtKB-KW"/>
</dbReference>
<feature type="domain" description="Alanyl-transfer RNA synthetases family profile" evidence="10">
    <location>
        <begin position="1"/>
        <end position="591"/>
    </location>
</feature>
<dbReference type="EMBL" id="PCRZ01000026">
    <property type="protein sequence ID" value="PIP29917.1"/>
    <property type="molecule type" value="Genomic_DNA"/>
</dbReference>
<keyword evidence="8" id="KW-0648">Protein biosynthesis</keyword>
<evidence type="ECO:0000256" key="3">
    <source>
        <dbReference type="ARBA" id="ARBA00022555"/>
    </source>
</evidence>
<dbReference type="PROSITE" id="PS50860">
    <property type="entry name" value="AA_TRNA_LIGASE_II_ALA"/>
    <property type="match status" value="1"/>
</dbReference>
<dbReference type="GO" id="GO:0002161">
    <property type="term" value="F:aminoacyl-tRNA deacylase activity"/>
    <property type="evidence" value="ECO:0007669"/>
    <property type="project" value="TreeGrafter"/>
</dbReference>
<dbReference type="InterPro" id="IPR045864">
    <property type="entry name" value="aa-tRNA-synth_II/BPL/LPL"/>
</dbReference>
<dbReference type="AlphaFoldDB" id="A0A2G9Z9T6"/>
<dbReference type="GO" id="GO:0005524">
    <property type="term" value="F:ATP binding"/>
    <property type="evidence" value="ECO:0007669"/>
    <property type="project" value="UniProtKB-KW"/>
</dbReference>
<dbReference type="SUPFAM" id="SSF55681">
    <property type="entry name" value="Class II aaRS and biotin synthetases"/>
    <property type="match status" value="1"/>
</dbReference>
<dbReference type="GO" id="GO:0004813">
    <property type="term" value="F:alanine-tRNA ligase activity"/>
    <property type="evidence" value="ECO:0007669"/>
    <property type="project" value="UniProtKB-EC"/>
</dbReference>
<gene>
    <name evidence="11" type="ORF">COX26_01495</name>
</gene>
<evidence type="ECO:0000259" key="10">
    <source>
        <dbReference type="PROSITE" id="PS50860"/>
    </source>
</evidence>
<evidence type="ECO:0000313" key="12">
    <source>
        <dbReference type="Proteomes" id="UP000228812"/>
    </source>
</evidence>
<dbReference type="Gene3D" id="3.30.930.10">
    <property type="entry name" value="Bira Bifunctional Protein, Domain 2"/>
    <property type="match status" value="1"/>
</dbReference>
<accession>A0A2G9Z9T6</accession>
<evidence type="ECO:0000256" key="7">
    <source>
        <dbReference type="ARBA" id="ARBA00022884"/>
    </source>
</evidence>
<evidence type="ECO:0000256" key="5">
    <source>
        <dbReference type="ARBA" id="ARBA00022741"/>
    </source>
</evidence>
<keyword evidence="3" id="KW-0820">tRNA-binding</keyword>
<evidence type="ECO:0000256" key="2">
    <source>
        <dbReference type="ARBA" id="ARBA00013168"/>
    </source>
</evidence>
<evidence type="ECO:0000256" key="8">
    <source>
        <dbReference type="ARBA" id="ARBA00022917"/>
    </source>
</evidence>
<dbReference type="SMART" id="SM00863">
    <property type="entry name" value="tRNA_SAD"/>
    <property type="match status" value="1"/>
</dbReference>
<dbReference type="InterPro" id="IPR012947">
    <property type="entry name" value="tRNA_SAD"/>
</dbReference>